<sequence length="203" mass="23155">MKCQHLSPQIDQNVASGANIQSQPGPERPTDKHAGAHDYSQGDQKNTLEYKFRFMDKYAVHTILQAARFHFEDYMSEEVCQQFLADEKMKVAQLGERLGFQTATILKDIPALMSTVIRRLGLDCPFQEQAACPKCWTLYKAIPDSESWAKQKLHQTVTMHCTVQFFTTTRKLAKTKEQGTTRCEEPVFKNITALGRPAWRLLG</sequence>
<accession>A0A180GC73</accession>
<reference evidence="2" key="1">
    <citation type="submission" date="2009-11" db="EMBL/GenBank/DDBJ databases">
        <authorList>
            <consortium name="The Broad Institute Genome Sequencing Platform"/>
            <person name="Ward D."/>
            <person name="Feldgarden M."/>
            <person name="Earl A."/>
            <person name="Young S.K."/>
            <person name="Zeng Q."/>
            <person name="Koehrsen M."/>
            <person name="Alvarado L."/>
            <person name="Berlin A."/>
            <person name="Bochicchio J."/>
            <person name="Borenstein D."/>
            <person name="Chapman S.B."/>
            <person name="Chen Z."/>
            <person name="Engels R."/>
            <person name="Freedman E."/>
            <person name="Gellesch M."/>
            <person name="Goldberg J."/>
            <person name="Griggs A."/>
            <person name="Gujja S."/>
            <person name="Heilman E."/>
            <person name="Heiman D."/>
            <person name="Hepburn T."/>
            <person name="Howarth C."/>
            <person name="Jen D."/>
            <person name="Larson L."/>
            <person name="Lewis B."/>
            <person name="Mehta T."/>
            <person name="Park D."/>
            <person name="Pearson M."/>
            <person name="Roberts A."/>
            <person name="Saif S."/>
            <person name="Shea T."/>
            <person name="Shenoy N."/>
            <person name="Sisk P."/>
            <person name="Stolte C."/>
            <person name="Sykes S."/>
            <person name="Thomson T."/>
            <person name="Walk T."/>
            <person name="White J."/>
            <person name="Yandava C."/>
            <person name="Izard J."/>
            <person name="Baranova O.V."/>
            <person name="Blanton J.M."/>
            <person name="Tanner A.C."/>
            <person name="Dewhirst F.E."/>
            <person name="Haas B."/>
            <person name="Nusbaum C."/>
            <person name="Birren B."/>
        </authorList>
    </citation>
    <scope>NUCLEOTIDE SEQUENCE [LARGE SCALE GENOMIC DNA]</scope>
    <source>
        <strain evidence="2">1-1 BBBD Race 1</strain>
    </source>
</reference>
<feature type="compositionally biased region" description="Polar residues" evidence="1">
    <location>
        <begin position="12"/>
        <end position="24"/>
    </location>
</feature>
<dbReference type="EMBL" id="ADAS02000113">
    <property type="protein sequence ID" value="OAV89952.1"/>
    <property type="molecule type" value="Genomic_DNA"/>
</dbReference>
<evidence type="ECO:0000313" key="2">
    <source>
        <dbReference type="EMBL" id="OAV89952.1"/>
    </source>
</evidence>
<organism evidence="2">
    <name type="scientific">Puccinia triticina (isolate 1-1 / race 1 (BBBD))</name>
    <name type="common">Brown leaf rust fungus</name>
    <dbReference type="NCBI Taxonomy" id="630390"/>
    <lineage>
        <taxon>Eukaryota</taxon>
        <taxon>Fungi</taxon>
        <taxon>Dikarya</taxon>
        <taxon>Basidiomycota</taxon>
        <taxon>Pucciniomycotina</taxon>
        <taxon>Pucciniomycetes</taxon>
        <taxon>Pucciniales</taxon>
        <taxon>Pucciniaceae</taxon>
        <taxon>Puccinia</taxon>
    </lineage>
</organism>
<reference evidence="2" key="2">
    <citation type="submission" date="2016-05" db="EMBL/GenBank/DDBJ databases">
        <title>Comparative analysis highlights variable genome content of wheat rusts and divergence of the mating loci.</title>
        <authorList>
            <person name="Cuomo C.A."/>
            <person name="Bakkeren G."/>
            <person name="Szabo L."/>
            <person name="Khalil H."/>
            <person name="Joly D."/>
            <person name="Goldberg J."/>
            <person name="Young S."/>
            <person name="Zeng Q."/>
            <person name="Fellers J."/>
        </authorList>
    </citation>
    <scope>NUCLEOTIDE SEQUENCE [LARGE SCALE GENOMIC DNA]</scope>
    <source>
        <strain evidence="2">1-1 BBBD Race 1</strain>
    </source>
</reference>
<evidence type="ECO:0000313" key="4">
    <source>
        <dbReference type="Proteomes" id="UP000005240"/>
    </source>
</evidence>
<dbReference type="AlphaFoldDB" id="A0A180GC73"/>
<proteinExistence type="predicted"/>
<evidence type="ECO:0000256" key="1">
    <source>
        <dbReference type="SAM" id="MobiDB-lite"/>
    </source>
</evidence>
<keyword evidence="4" id="KW-1185">Reference proteome</keyword>
<name>A0A180GC73_PUCT1</name>
<gene>
    <name evidence="2" type="ORF">PTTG_28478</name>
</gene>
<protein>
    <submittedName>
        <fullName evidence="2 3">Uncharacterized protein</fullName>
    </submittedName>
</protein>
<dbReference type="Proteomes" id="UP000005240">
    <property type="component" value="Unassembled WGS sequence"/>
</dbReference>
<reference evidence="3" key="4">
    <citation type="submission" date="2025-05" db="UniProtKB">
        <authorList>
            <consortium name="EnsemblFungi"/>
        </authorList>
    </citation>
    <scope>IDENTIFICATION</scope>
    <source>
        <strain evidence="3">isolate 1-1 / race 1 (BBBD)</strain>
    </source>
</reference>
<reference evidence="3 4" key="3">
    <citation type="journal article" date="2017" name="G3 (Bethesda)">
        <title>Comparative analysis highlights variable genome content of wheat rusts and divergence of the mating loci.</title>
        <authorList>
            <person name="Cuomo C.A."/>
            <person name="Bakkeren G."/>
            <person name="Khalil H.B."/>
            <person name="Panwar V."/>
            <person name="Joly D."/>
            <person name="Linning R."/>
            <person name="Sakthikumar S."/>
            <person name="Song X."/>
            <person name="Adiconis X."/>
            <person name="Fan L."/>
            <person name="Goldberg J.M."/>
            <person name="Levin J.Z."/>
            <person name="Young S."/>
            <person name="Zeng Q."/>
            <person name="Anikster Y."/>
            <person name="Bruce M."/>
            <person name="Wang M."/>
            <person name="Yin C."/>
            <person name="McCallum B."/>
            <person name="Szabo L.J."/>
            <person name="Hulbert S."/>
            <person name="Chen X."/>
            <person name="Fellers J.P."/>
        </authorList>
    </citation>
    <scope>NUCLEOTIDE SEQUENCE</scope>
    <source>
        <strain evidence="4">Isolate 1-1 / race 1 (BBBD)</strain>
        <strain evidence="3">isolate 1-1 / race 1 (BBBD)</strain>
    </source>
</reference>
<evidence type="ECO:0000313" key="3">
    <source>
        <dbReference type="EnsemblFungi" id="PTTG_28478-t43_1-p1"/>
    </source>
</evidence>
<dbReference type="EnsemblFungi" id="PTTG_28478-t43_1">
    <property type="protein sequence ID" value="PTTG_28478-t43_1-p1"/>
    <property type="gene ID" value="PTTG_28478"/>
</dbReference>
<dbReference type="VEuPathDB" id="FungiDB:PTTG_28478"/>
<feature type="region of interest" description="Disordered" evidence="1">
    <location>
        <begin position="12"/>
        <end position="41"/>
    </location>
</feature>